<gene>
    <name evidence="5" type="ORF">WJM97_18895</name>
</gene>
<dbReference type="PANTHER" id="PTHR44943">
    <property type="entry name" value="CELLULOSE SYNTHASE OPERON PROTEIN C"/>
    <property type="match status" value="1"/>
</dbReference>
<dbReference type="PROSITE" id="PS50005">
    <property type="entry name" value="TPR"/>
    <property type="match status" value="7"/>
</dbReference>
<feature type="repeat" description="TPR" evidence="3">
    <location>
        <begin position="226"/>
        <end position="259"/>
    </location>
</feature>
<dbReference type="PROSITE" id="PS00622">
    <property type="entry name" value="HTH_LUXR_1"/>
    <property type="match status" value="1"/>
</dbReference>
<dbReference type="InterPro" id="IPR019734">
    <property type="entry name" value="TPR_rpt"/>
</dbReference>
<evidence type="ECO:0000313" key="5">
    <source>
        <dbReference type="EMBL" id="WZB87418.1"/>
    </source>
</evidence>
<dbReference type="Pfam" id="PF13181">
    <property type="entry name" value="TPR_8"/>
    <property type="match status" value="2"/>
</dbReference>
<dbReference type="PROSITE" id="PS50043">
    <property type="entry name" value="HTH_LUXR_2"/>
    <property type="match status" value="1"/>
</dbReference>
<dbReference type="InterPro" id="IPR036388">
    <property type="entry name" value="WH-like_DNA-bd_sf"/>
</dbReference>
<evidence type="ECO:0000256" key="3">
    <source>
        <dbReference type="PROSITE-ProRule" id="PRU00339"/>
    </source>
</evidence>
<evidence type="ECO:0000313" key="6">
    <source>
        <dbReference type="Proteomes" id="UP001483337"/>
    </source>
</evidence>
<dbReference type="Gene3D" id="1.10.10.10">
    <property type="entry name" value="Winged helix-like DNA-binding domain superfamily/Winged helix DNA-binding domain"/>
    <property type="match status" value="1"/>
</dbReference>
<dbReference type="InterPro" id="IPR051685">
    <property type="entry name" value="Ycf3/AcsC/BcsC/TPR_MFPF"/>
</dbReference>
<dbReference type="PROSITE" id="PS50293">
    <property type="entry name" value="TPR_REGION"/>
    <property type="match status" value="4"/>
</dbReference>
<protein>
    <submittedName>
        <fullName evidence="5">Tetratricopeptide repeat protein</fullName>
    </submittedName>
</protein>
<dbReference type="Pfam" id="PF00196">
    <property type="entry name" value="GerE"/>
    <property type="match status" value="1"/>
</dbReference>
<evidence type="ECO:0000256" key="2">
    <source>
        <dbReference type="ARBA" id="ARBA00022803"/>
    </source>
</evidence>
<feature type="repeat" description="TPR" evidence="3">
    <location>
        <begin position="515"/>
        <end position="548"/>
    </location>
</feature>
<evidence type="ECO:0000259" key="4">
    <source>
        <dbReference type="PROSITE" id="PS50043"/>
    </source>
</evidence>
<dbReference type="InterPro" id="IPR000792">
    <property type="entry name" value="Tscrpt_reg_LuxR_C"/>
</dbReference>
<feature type="repeat" description="TPR" evidence="3">
    <location>
        <begin position="549"/>
        <end position="582"/>
    </location>
</feature>
<feature type="domain" description="HTH luxR-type" evidence="4">
    <location>
        <begin position="303"/>
        <end position="368"/>
    </location>
</feature>
<dbReference type="PRINTS" id="PR00038">
    <property type="entry name" value="HTHLUXR"/>
</dbReference>
<feature type="repeat" description="TPR" evidence="3">
    <location>
        <begin position="386"/>
        <end position="419"/>
    </location>
</feature>
<dbReference type="InterPro" id="IPR011990">
    <property type="entry name" value="TPR-like_helical_dom_sf"/>
</dbReference>
<reference evidence="5 6" key="1">
    <citation type="submission" date="2024-04" db="EMBL/GenBank/DDBJ databases">
        <title>Okeanomitos corallinicola gen. &amp; sp. nov. (Nostocales, Cyanobacteria), a new toxic marine heterocyst-forming cyanobacterium from a coral reef.</title>
        <authorList>
            <person name="Li H."/>
            <person name="Li R."/>
            <person name="Kang J."/>
            <person name="Hii K.S."/>
            <person name="Mohamed H.F."/>
            <person name="Xu X."/>
            <person name="Luo Z."/>
        </authorList>
    </citation>
    <scope>NUCLEOTIDE SEQUENCE [LARGE SCALE GENOMIC DNA]</scope>
    <source>
        <strain evidence="5 6">TIOX110</strain>
    </source>
</reference>
<sequence>MPLKLSNWDQDLPREQDEEYQVFLRTLQFTEGFGILFVRCSPAGGEQLISKVKTDIHDQNIEVLNLDKNVTNLYKKVENLEYKNQINILFITGLESTLYEYEESKKLAGWSSRETHHYSGEDVPPILININQQREQFRDSFNICFVFLLPQFAIKYFIHLAPDFFDWRSGLFDLPLDSTTLEPEATRIIQEGTYEQYVSLTNEEINQEILELVDIIEHEIDDEQKAELFFRLGYLQRVIKNHEEAISSYDKALEFKPDYHYAWYNRGISLHDLGRDEEAISSYDKALELTTVNIDTLSKEYEQVLETYPLTQRELEILELIVNGNSNRQIAEKLYITVGTVLTHVRNILDKLCADDKKQAAILALRMKDNKTKAVILHLKFQLNQHEIWNKRGISLDNLGKYEEAISSYDKAVEIKSDFHQVWNNRGISLNNLGKYEEAISSYDKAVEIKPDLHLAWYNRGISLHKLGRYEEAIFSYDKAVEIKPNLHLVWYNLGRDKEAISSFGKAVEIKPDLHLAWNNRGISLNNLGKYEEAISSYDKAVEIKPDYHLAWYNKSRIYALQSNLKQAIKNLQTAINIHPEEVKEWAKTNSDFDAIREDESFQALIN</sequence>
<feature type="repeat" description="TPR" evidence="3">
    <location>
        <begin position="260"/>
        <end position="293"/>
    </location>
</feature>
<evidence type="ECO:0000256" key="1">
    <source>
        <dbReference type="ARBA" id="ARBA00022737"/>
    </source>
</evidence>
<dbReference type="SUPFAM" id="SSF46894">
    <property type="entry name" value="C-terminal effector domain of the bipartite response regulators"/>
    <property type="match status" value="1"/>
</dbReference>
<dbReference type="EMBL" id="CP150886">
    <property type="protein sequence ID" value="WZB87418.1"/>
    <property type="molecule type" value="Genomic_DNA"/>
</dbReference>
<organism evidence="5 6">
    <name type="scientific">Okeanomitos corallinicola TIOX110</name>
    <dbReference type="NCBI Taxonomy" id="3133117"/>
    <lineage>
        <taxon>Bacteria</taxon>
        <taxon>Bacillati</taxon>
        <taxon>Cyanobacteriota</taxon>
        <taxon>Cyanophyceae</taxon>
        <taxon>Nostocales</taxon>
        <taxon>Aphanizomenonaceae</taxon>
        <taxon>Okeanomitos</taxon>
    </lineage>
</organism>
<keyword evidence="2 3" id="KW-0802">TPR repeat</keyword>
<dbReference type="Gene3D" id="1.25.40.10">
    <property type="entry name" value="Tetratricopeptide repeat domain"/>
    <property type="match status" value="4"/>
</dbReference>
<keyword evidence="6" id="KW-1185">Reference proteome</keyword>
<dbReference type="PANTHER" id="PTHR44943:SF4">
    <property type="entry name" value="TPR REPEAT-CONTAINING PROTEIN MJ0798"/>
    <property type="match status" value="1"/>
</dbReference>
<accession>A0ABZ2UVG8</accession>
<dbReference type="SMART" id="SM00421">
    <property type="entry name" value="HTH_LUXR"/>
    <property type="match status" value="1"/>
</dbReference>
<dbReference type="Proteomes" id="UP001483337">
    <property type="component" value="Chromosome"/>
</dbReference>
<name>A0ABZ2UVG8_9CYAN</name>
<feature type="repeat" description="TPR" evidence="3">
    <location>
        <begin position="420"/>
        <end position="453"/>
    </location>
</feature>
<dbReference type="InterPro" id="IPR016032">
    <property type="entry name" value="Sig_transdc_resp-reg_C-effctor"/>
</dbReference>
<dbReference type="Pfam" id="PF00515">
    <property type="entry name" value="TPR_1"/>
    <property type="match status" value="4"/>
</dbReference>
<dbReference type="RefSeq" id="WP_353930331.1">
    <property type="nucleotide sequence ID" value="NZ_CP150886.1"/>
</dbReference>
<dbReference type="NCBIfam" id="NF047558">
    <property type="entry name" value="TPR_END_plus"/>
    <property type="match status" value="1"/>
</dbReference>
<dbReference type="SUPFAM" id="SSF48452">
    <property type="entry name" value="TPR-like"/>
    <property type="match status" value="1"/>
</dbReference>
<dbReference type="CDD" id="cd06170">
    <property type="entry name" value="LuxR_C_like"/>
    <property type="match status" value="1"/>
</dbReference>
<keyword evidence="1" id="KW-0677">Repeat</keyword>
<feature type="repeat" description="TPR" evidence="3">
    <location>
        <begin position="454"/>
        <end position="487"/>
    </location>
</feature>
<proteinExistence type="predicted"/>
<dbReference type="Pfam" id="PF13414">
    <property type="entry name" value="TPR_11"/>
    <property type="match status" value="1"/>
</dbReference>
<dbReference type="SMART" id="SM00028">
    <property type="entry name" value="TPR"/>
    <property type="match status" value="7"/>
</dbReference>